<evidence type="ECO:0000256" key="6">
    <source>
        <dbReference type="PROSITE-ProRule" id="PRU00023"/>
    </source>
</evidence>
<dbReference type="GO" id="GO:0004674">
    <property type="term" value="F:protein serine/threonine kinase activity"/>
    <property type="evidence" value="ECO:0007669"/>
    <property type="project" value="TreeGrafter"/>
</dbReference>
<dbReference type="InterPro" id="IPR051681">
    <property type="entry name" value="Ser/Thr_Kinases-Pseudokinases"/>
</dbReference>
<dbReference type="FunFam" id="1.25.40.20:FF:000211">
    <property type="entry name" value="Integrin-linked protein kinase 1"/>
    <property type="match status" value="1"/>
</dbReference>
<dbReference type="GO" id="GO:0005524">
    <property type="term" value="F:ATP binding"/>
    <property type="evidence" value="ECO:0007669"/>
    <property type="project" value="UniProtKB-KW"/>
</dbReference>
<dbReference type="PANTHER" id="PTHR44329">
    <property type="entry name" value="SERINE/THREONINE-PROTEIN KINASE TNNI3K-RELATED"/>
    <property type="match status" value="1"/>
</dbReference>
<dbReference type="Gene3D" id="1.10.510.10">
    <property type="entry name" value="Transferase(Phosphotransferase) domain 1"/>
    <property type="match status" value="1"/>
</dbReference>
<dbReference type="Gene3D" id="1.25.40.20">
    <property type="entry name" value="Ankyrin repeat-containing domain"/>
    <property type="match status" value="1"/>
</dbReference>
<evidence type="ECO:0000256" key="5">
    <source>
        <dbReference type="ARBA" id="ARBA00022840"/>
    </source>
</evidence>
<protein>
    <recommendedName>
        <fullName evidence="7">Protein kinase domain-containing protein</fullName>
    </recommendedName>
</protein>
<name>A0AAV7G8J4_DENCH</name>
<keyword evidence="2" id="KW-0808">Transferase</keyword>
<dbReference type="Proteomes" id="UP000775213">
    <property type="component" value="Unassembled WGS sequence"/>
</dbReference>
<feature type="repeat" description="ANK" evidence="6">
    <location>
        <begin position="127"/>
        <end position="159"/>
    </location>
</feature>
<dbReference type="SUPFAM" id="SSF56112">
    <property type="entry name" value="Protein kinase-like (PK-like)"/>
    <property type="match status" value="1"/>
</dbReference>
<keyword evidence="5" id="KW-0067">ATP-binding</keyword>
<comment type="caution">
    <text evidence="8">The sequence shown here is derived from an EMBL/GenBank/DDBJ whole genome shotgun (WGS) entry which is preliminary data.</text>
</comment>
<keyword evidence="9" id="KW-1185">Reference proteome</keyword>
<reference evidence="8 9" key="1">
    <citation type="journal article" date="2021" name="Hortic Res">
        <title>Chromosome-scale assembly of the Dendrobium chrysotoxum genome enhances the understanding of orchid evolution.</title>
        <authorList>
            <person name="Zhang Y."/>
            <person name="Zhang G.Q."/>
            <person name="Zhang D."/>
            <person name="Liu X.D."/>
            <person name="Xu X.Y."/>
            <person name="Sun W.H."/>
            <person name="Yu X."/>
            <person name="Zhu X."/>
            <person name="Wang Z.W."/>
            <person name="Zhao X."/>
            <person name="Zhong W.Y."/>
            <person name="Chen H."/>
            <person name="Yin W.L."/>
            <person name="Huang T."/>
            <person name="Niu S.C."/>
            <person name="Liu Z.J."/>
        </authorList>
    </citation>
    <scope>NUCLEOTIDE SEQUENCE [LARGE SCALE GENOMIC DNA]</scope>
    <source>
        <strain evidence="8">Lindl</strain>
    </source>
</reference>
<sequence>MFSLSLLSLMVTASPFLRRRSERMEVVSQLKRGLSRQFTTGSLKKIGSFSFKRQTSFDPRLSNASRFLFGRQSSLDPNRRSPVCDVPAVPENLDSTMQLLFMACRGDGKGMAELLREGIDVNSIDLDGRTALHIAACEGHVEVVKLLLDCKANIEAKDRWGSTAAADAKFYGNVEVYNLLKARGAKRPKTRKTPMAVSNPKDVPDYENTHQVAKWNGTKVVVKILDKDSYSDPDFINAFKHELSMLVKVRHPNVIQFFGAITQNTPMMIISEYHPKEAIFRKKVDYSCIKFLDFPLTLPGKGLNYLHECKPDPIIHCNLKPKHILLDAGDKLKVAGFGLIKLSKISPGKAKLAHPISHMNKLSLYMAPEVYKNEIFDRKVDSFSFGLILYEMLDGAPPFHPSPPEEVVKKICLEGIRPPLKFKSKSCPSNLRELIEECWSTNPMIRPTFAEIIVRLNKMHSDYSKQGRWKGTFKLPWM</sequence>
<dbReference type="PANTHER" id="PTHR44329:SF7">
    <property type="entry name" value="OS02G0608500 PROTEIN"/>
    <property type="match status" value="1"/>
</dbReference>
<keyword evidence="3" id="KW-0547">Nucleotide-binding</keyword>
<feature type="domain" description="Protein kinase" evidence="7">
    <location>
        <begin position="177"/>
        <end position="463"/>
    </location>
</feature>
<dbReference type="EMBL" id="JAGFBR010000017">
    <property type="protein sequence ID" value="KAH0452090.1"/>
    <property type="molecule type" value="Genomic_DNA"/>
</dbReference>
<evidence type="ECO:0000256" key="1">
    <source>
        <dbReference type="ARBA" id="ARBA00005843"/>
    </source>
</evidence>
<dbReference type="InterPro" id="IPR011009">
    <property type="entry name" value="Kinase-like_dom_sf"/>
</dbReference>
<dbReference type="SUPFAM" id="SSF48403">
    <property type="entry name" value="Ankyrin repeat"/>
    <property type="match status" value="1"/>
</dbReference>
<dbReference type="InterPro" id="IPR000719">
    <property type="entry name" value="Prot_kinase_dom"/>
</dbReference>
<keyword evidence="4" id="KW-0418">Kinase</keyword>
<organism evidence="8 9">
    <name type="scientific">Dendrobium chrysotoxum</name>
    <name type="common">Orchid</name>
    <dbReference type="NCBI Taxonomy" id="161865"/>
    <lineage>
        <taxon>Eukaryota</taxon>
        <taxon>Viridiplantae</taxon>
        <taxon>Streptophyta</taxon>
        <taxon>Embryophyta</taxon>
        <taxon>Tracheophyta</taxon>
        <taxon>Spermatophyta</taxon>
        <taxon>Magnoliopsida</taxon>
        <taxon>Liliopsida</taxon>
        <taxon>Asparagales</taxon>
        <taxon>Orchidaceae</taxon>
        <taxon>Epidendroideae</taxon>
        <taxon>Malaxideae</taxon>
        <taxon>Dendrobiinae</taxon>
        <taxon>Dendrobium</taxon>
    </lineage>
</organism>
<dbReference type="PROSITE" id="PS50297">
    <property type="entry name" value="ANK_REP_REGION"/>
    <property type="match status" value="1"/>
</dbReference>
<dbReference type="PIRSF" id="PIRSF000654">
    <property type="entry name" value="Integrin-linked_kinase"/>
    <property type="match status" value="1"/>
</dbReference>
<dbReference type="InterPro" id="IPR001245">
    <property type="entry name" value="Ser-Thr/Tyr_kinase_cat_dom"/>
</dbReference>
<proteinExistence type="inferred from homology"/>
<dbReference type="Gene3D" id="3.30.200.20">
    <property type="entry name" value="Phosphorylase Kinase, domain 1"/>
    <property type="match status" value="1"/>
</dbReference>
<keyword evidence="6" id="KW-0040">ANK repeat</keyword>
<evidence type="ECO:0000259" key="7">
    <source>
        <dbReference type="PROSITE" id="PS50011"/>
    </source>
</evidence>
<evidence type="ECO:0000313" key="9">
    <source>
        <dbReference type="Proteomes" id="UP000775213"/>
    </source>
</evidence>
<accession>A0AAV7G8J4</accession>
<dbReference type="InterPro" id="IPR036770">
    <property type="entry name" value="Ankyrin_rpt-contain_sf"/>
</dbReference>
<dbReference type="SMART" id="SM00248">
    <property type="entry name" value="ANK"/>
    <property type="match status" value="2"/>
</dbReference>
<evidence type="ECO:0000256" key="4">
    <source>
        <dbReference type="ARBA" id="ARBA00022777"/>
    </source>
</evidence>
<evidence type="ECO:0000313" key="8">
    <source>
        <dbReference type="EMBL" id="KAH0452090.1"/>
    </source>
</evidence>
<evidence type="ECO:0000256" key="2">
    <source>
        <dbReference type="ARBA" id="ARBA00022679"/>
    </source>
</evidence>
<gene>
    <name evidence="8" type="ORF">IEQ34_019389</name>
</gene>
<dbReference type="Pfam" id="PF12796">
    <property type="entry name" value="Ank_2"/>
    <property type="match status" value="1"/>
</dbReference>
<dbReference type="AlphaFoldDB" id="A0AAV7G8J4"/>
<dbReference type="InterPro" id="IPR002110">
    <property type="entry name" value="Ankyrin_rpt"/>
</dbReference>
<dbReference type="PROSITE" id="PS50011">
    <property type="entry name" value="PROTEIN_KINASE_DOM"/>
    <property type="match status" value="1"/>
</dbReference>
<evidence type="ECO:0000256" key="3">
    <source>
        <dbReference type="ARBA" id="ARBA00022741"/>
    </source>
</evidence>
<dbReference type="Pfam" id="PF07714">
    <property type="entry name" value="PK_Tyr_Ser-Thr"/>
    <property type="match status" value="1"/>
</dbReference>
<dbReference type="FunFam" id="3.30.200.20:FF:000180">
    <property type="entry name" value="serine/threonine-protein kinase STY46-like"/>
    <property type="match status" value="1"/>
</dbReference>
<dbReference type="PROSITE" id="PS50088">
    <property type="entry name" value="ANK_REPEAT"/>
    <property type="match status" value="1"/>
</dbReference>
<comment type="similarity">
    <text evidence="1">Belongs to the protein kinase superfamily. TKL Ser/Thr protein kinase family.</text>
</comment>